<sequence length="101" mass="11033">MLAEPEGGDGALPDQSRAASTPPPQQAESRRPLMTLLSGLTADARHRIPVGEWFARLPKPCRDRYGTCPLIPSMAGHARHFAAPSRSARCMHIRRTCRCGT</sequence>
<dbReference type="EMBL" id="BAAAOQ010000048">
    <property type="protein sequence ID" value="GAA1500485.1"/>
    <property type="molecule type" value="Genomic_DNA"/>
</dbReference>
<organism evidence="2 3">
    <name type="scientific">Streptomyces bangladeshensis</name>
    <dbReference type="NCBI Taxonomy" id="295352"/>
    <lineage>
        <taxon>Bacteria</taxon>
        <taxon>Bacillati</taxon>
        <taxon>Actinomycetota</taxon>
        <taxon>Actinomycetes</taxon>
        <taxon>Kitasatosporales</taxon>
        <taxon>Streptomycetaceae</taxon>
        <taxon>Streptomyces</taxon>
    </lineage>
</organism>
<keyword evidence="3" id="KW-1185">Reference proteome</keyword>
<feature type="region of interest" description="Disordered" evidence="1">
    <location>
        <begin position="1"/>
        <end position="32"/>
    </location>
</feature>
<dbReference type="Proteomes" id="UP001501391">
    <property type="component" value="Unassembled WGS sequence"/>
</dbReference>
<gene>
    <name evidence="2" type="ORF">GCM10009787_78320</name>
</gene>
<protein>
    <submittedName>
        <fullName evidence="2">Uncharacterized protein</fullName>
    </submittedName>
</protein>
<proteinExistence type="predicted"/>
<accession>A0ABP4KCN5</accession>
<evidence type="ECO:0000256" key="1">
    <source>
        <dbReference type="SAM" id="MobiDB-lite"/>
    </source>
</evidence>
<reference evidence="3" key="1">
    <citation type="journal article" date="2019" name="Int. J. Syst. Evol. Microbiol.">
        <title>The Global Catalogue of Microorganisms (GCM) 10K type strain sequencing project: providing services to taxonomists for standard genome sequencing and annotation.</title>
        <authorList>
            <consortium name="The Broad Institute Genomics Platform"/>
            <consortium name="The Broad Institute Genome Sequencing Center for Infectious Disease"/>
            <person name="Wu L."/>
            <person name="Ma J."/>
        </authorList>
    </citation>
    <scope>NUCLEOTIDE SEQUENCE [LARGE SCALE GENOMIC DNA]</scope>
    <source>
        <strain evidence="3">JCM 14924</strain>
    </source>
</reference>
<evidence type="ECO:0000313" key="3">
    <source>
        <dbReference type="Proteomes" id="UP001501391"/>
    </source>
</evidence>
<comment type="caution">
    <text evidence="2">The sequence shown here is derived from an EMBL/GenBank/DDBJ whole genome shotgun (WGS) entry which is preliminary data.</text>
</comment>
<name>A0ABP4KCN5_9ACTN</name>
<evidence type="ECO:0000313" key="2">
    <source>
        <dbReference type="EMBL" id="GAA1500485.1"/>
    </source>
</evidence>